<dbReference type="InterPro" id="IPR056632">
    <property type="entry name" value="DUF7730"/>
</dbReference>
<feature type="transmembrane region" description="Helical" evidence="2">
    <location>
        <begin position="192"/>
        <end position="214"/>
    </location>
</feature>
<dbReference type="Proteomes" id="UP000240883">
    <property type="component" value="Unassembled WGS sequence"/>
</dbReference>
<dbReference type="Pfam" id="PF24864">
    <property type="entry name" value="DUF7730"/>
    <property type="match status" value="1"/>
</dbReference>
<protein>
    <recommendedName>
        <fullName evidence="3">DUF7730 domain-containing protein</fullName>
    </recommendedName>
</protein>
<feature type="compositionally biased region" description="Basic and acidic residues" evidence="1">
    <location>
        <begin position="78"/>
        <end position="90"/>
    </location>
</feature>
<evidence type="ECO:0000256" key="1">
    <source>
        <dbReference type="SAM" id="MobiDB-lite"/>
    </source>
</evidence>
<feature type="domain" description="DUF7730" evidence="3">
    <location>
        <begin position="101"/>
        <end position="313"/>
    </location>
</feature>
<feature type="transmembrane region" description="Helical" evidence="2">
    <location>
        <begin position="15"/>
        <end position="36"/>
    </location>
</feature>
<organism evidence="4 5">
    <name type="scientific">Corynespora cassiicola Philippines</name>
    <dbReference type="NCBI Taxonomy" id="1448308"/>
    <lineage>
        <taxon>Eukaryota</taxon>
        <taxon>Fungi</taxon>
        <taxon>Dikarya</taxon>
        <taxon>Ascomycota</taxon>
        <taxon>Pezizomycotina</taxon>
        <taxon>Dothideomycetes</taxon>
        <taxon>Pleosporomycetidae</taxon>
        <taxon>Pleosporales</taxon>
        <taxon>Corynesporascaceae</taxon>
        <taxon>Corynespora</taxon>
    </lineage>
</organism>
<dbReference type="OrthoDB" id="3801532at2759"/>
<gene>
    <name evidence="4" type="ORF">BS50DRAFT_584219</name>
</gene>
<accession>A0A2T2NYX7</accession>
<dbReference type="AlphaFoldDB" id="A0A2T2NYX7"/>
<keyword evidence="5" id="KW-1185">Reference proteome</keyword>
<proteinExistence type="predicted"/>
<feature type="region of interest" description="Disordered" evidence="1">
    <location>
        <begin position="77"/>
        <end position="101"/>
    </location>
</feature>
<dbReference type="PANTHER" id="PTHR38790">
    <property type="entry name" value="2EXR DOMAIN-CONTAINING PROTEIN-RELATED"/>
    <property type="match status" value="1"/>
</dbReference>
<evidence type="ECO:0000313" key="5">
    <source>
        <dbReference type="Proteomes" id="UP000240883"/>
    </source>
</evidence>
<keyword evidence="2" id="KW-0812">Transmembrane</keyword>
<evidence type="ECO:0000256" key="2">
    <source>
        <dbReference type="SAM" id="Phobius"/>
    </source>
</evidence>
<name>A0A2T2NYX7_CORCC</name>
<dbReference type="EMBL" id="KZ678131">
    <property type="protein sequence ID" value="PSN70613.1"/>
    <property type="molecule type" value="Genomic_DNA"/>
</dbReference>
<keyword evidence="2" id="KW-0472">Membrane</keyword>
<evidence type="ECO:0000259" key="3">
    <source>
        <dbReference type="Pfam" id="PF24864"/>
    </source>
</evidence>
<evidence type="ECO:0000313" key="4">
    <source>
        <dbReference type="EMBL" id="PSN70613.1"/>
    </source>
</evidence>
<keyword evidence="2" id="KW-1133">Transmembrane helix</keyword>
<sequence>MQFLSPEAEVYAMTGGAYVLCIVTVVTAILGSLLLIPGHVARRIYEYFERLPSIELQMKQMEFPDVPVLVKSAPIPAERSEGTDTREQQLKKKAGYQGPSAQPQSRLLQLLAELRLMIYEHIFKGAKSIPIHRRCRIGRYDLVGYSCSKENSSLNSCNCQADLFGLENYPDLKYHTSLLPLLRVSRMIYHDVLYLIYGSFEFVFYSPHTFLLFAHSIPESHLQMIRSLRLDASKFKLLFGISFEDPLAFLPLPIREAHKYTARLTPASAESSFIRRAGRWYDAMPHTPSIWGAMCNKLVEMRGLRILRMNIIGEYFPGLISEPG</sequence>
<reference evidence="4 5" key="1">
    <citation type="journal article" date="2018" name="Front. Microbiol.">
        <title>Genome-Wide Analysis of Corynespora cassiicola Leaf Fall Disease Putative Effectors.</title>
        <authorList>
            <person name="Lopez D."/>
            <person name="Ribeiro S."/>
            <person name="Label P."/>
            <person name="Fumanal B."/>
            <person name="Venisse J.S."/>
            <person name="Kohler A."/>
            <person name="de Oliveira R.R."/>
            <person name="Labutti K."/>
            <person name="Lipzen A."/>
            <person name="Lail K."/>
            <person name="Bauer D."/>
            <person name="Ohm R.A."/>
            <person name="Barry K.W."/>
            <person name="Spatafora J."/>
            <person name="Grigoriev I.V."/>
            <person name="Martin F.M."/>
            <person name="Pujade-Renaud V."/>
        </authorList>
    </citation>
    <scope>NUCLEOTIDE SEQUENCE [LARGE SCALE GENOMIC DNA]</scope>
    <source>
        <strain evidence="4 5">Philippines</strain>
    </source>
</reference>